<keyword evidence="1" id="KW-0732">Signal</keyword>
<proteinExistence type="predicted"/>
<evidence type="ECO:0008006" key="4">
    <source>
        <dbReference type="Google" id="ProtNLM"/>
    </source>
</evidence>
<protein>
    <recommendedName>
        <fullName evidence="4">Secreted protein</fullName>
    </recommendedName>
</protein>
<evidence type="ECO:0000313" key="3">
    <source>
        <dbReference type="Proteomes" id="UP000019376"/>
    </source>
</evidence>
<dbReference type="HOGENOM" id="CLU_2307015_0_0_1"/>
<feature type="signal peptide" evidence="1">
    <location>
        <begin position="1"/>
        <end position="24"/>
    </location>
</feature>
<dbReference type="AlphaFoldDB" id="S7Z6R6"/>
<dbReference type="Proteomes" id="UP000019376">
    <property type="component" value="Unassembled WGS sequence"/>
</dbReference>
<feature type="chain" id="PRO_5004559729" description="Secreted protein" evidence="1">
    <location>
        <begin position="25"/>
        <end position="100"/>
    </location>
</feature>
<evidence type="ECO:0000313" key="2">
    <source>
        <dbReference type="EMBL" id="EPS25819.1"/>
    </source>
</evidence>
<organism evidence="2 3">
    <name type="scientific">Penicillium oxalicum (strain 114-2 / CGMCC 5302)</name>
    <name type="common">Penicillium decumbens</name>
    <dbReference type="NCBI Taxonomy" id="933388"/>
    <lineage>
        <taxon>Eukaryota</taxon>
        <taxon>Fungi</taxon>
        <taxon>Dikarya</taxon>
        <taxon>Ascomycota</taxon>
        <taxon>Pezizomycotina</taxon>
        <taxon>Eurotiomycetes</taxon>
        <taxon>Eurotiomycetidae</taxon>
        <taxon>Eurotiales</taxon>
        <taxon>Aspergillaceae</taxon>
        <taxon>Penicillium</taxon>
    </lineage>
</organism>
<sequence length="100" mass="10817">MFRNELEVITAILLISRLLRVSSADSRAPELLIASPLRFGTRDKSKPRLGVQLGTGPVPIANPPAMSNRAMGATLLAGVHFASSTRSSRPLHDDYLHLSI</sequence>
<name>S7Z6R6_PENO1</name>
<evidence type="ECO:0000256" key="1">
    <source>
        <dbReference type="SAM" id="SignalP"/>
    </source>
</evidence>
<dbReference type="EMBL" id="KB644408">
    <property type="protein sequence ID" value="EPS25819.1"/>
    <property type="molecule type" value="Genomic_DNA"/>
</dbReference>
<gene>
    <name evidence="2" type="ORF">PDE_00755</name>
</gene>
<accession>S7Z6R6</accession>
<reference evidence="2 3" key="1">
    <citation type="journal article" date="2013" name="PLoS ONE">
        <title>Genomic and secretomic analyses reveal unique features of the lignocellulolytic enzyme system of Penicillium decumbens.</title>
        <authorList>
            <person name="Liu G."/>
            <person name="Zhang L."/>
            <person name="Wei X."/>
            <person name="Zou G."/>
            <person name="Qin Y."/>
            <person name="Ma L."/>
            <person name="Li J."/>
            <person name="Zheng H."/>
            <person name="Wang S."/>
            <person name="Wang C."/>
            <person name="Xun L."/>
            <person name="Zhao G.-P."/>
            <person name="Zhou Z."/>
            <person name="Qu Y."/>
        </authorList>
    </citation>
    <scope>NUCLEOTIDE SEQUENCE [LARGE SCALE GENOMIC DNA]</scope>
    <source>
        <strain evidence="3">114-2 / CGMCC 5302</strain>
    </source>
</reference>
<keyword evidence="3" id="KW-1185">Reference proteome</keyword>